<evidence type="ECO:0000256" key="2">
    <source>
        <dbReference type="ARBA" id="ARBA00023180"/>
    </source>
</evidence>
<dbReference type="EMBL" id="OA565679">
    <property type="protein sequence ID" value="CAD7197510.1"/>
    <property type="molecule type" value="Genomic_DNA"/>
</dbReference>
<organism evidence="4">
    <name type="scientific">Timema douglasi</name>
    <name type="common">Walking stick</name>
    <dbReference type="NCBI Taxonomy" id="61478"/>
    <lineage>
        <taxon>Eukaryota</taxon>
        <taxon>Metazoa</taxon>
        <taxon>Ecdysozoa</taxon>
        <taxon>Arthropoda</taxon>
        <taxon>Hexapoda</taxon>
        <taxon>Insecta</taxon>
        <taxon>Pterygota</taxon>
        <taxon>Neoptera</taxon>
        <taxon>Polyneoptera</taxon>
        <taxon>Phasmatodea</taxon>
        <taxon>Timematodea</taxon>
        <taxon>Timematoidea</taxon>
        <taxon>Timematidae</taxon>
        <taxon>Timema</taxon>
    </lineage>
</organism>
<keyword evidence="2" id="KW-0325">Glycoprotein</keyword>
<accession>A0A7R8VI42</accession>
<dbReference type="PANTHER" id="PTHR43903">
    <property type="entry name" value="NEUROLIGIN"/>
    <property type="match status" value="1"/>
</dbReference>
<dbReference type="InterPro" id="IPR051093">
    <property type="entry name" value="Neuroligin/BSAL"/>
</dbReference>
<dbReference type="InterPro" id="IPR029058">
    <property type="entry name" value="AB_hydrolase_fold"/>
</dbReference>
<dbReference type="InterPro" id="IPR002018">
    <property type="entry name" value="CarbesteraseB"/>
</dbReference>
<dbReference type="SUPFAM" id="SSF53474">
    <property type="entry name" value="alpha/beta-Hydrolases"/>
    <property type="match status" value="1"/>
</dbReference>
<evidence type="ECO:0000259" key="3">
    <source>
        <dbReference type="Pfam" id="PF00135"/>
    </source>
</evidence>
<reference evidence="4" key="1">
    <citation type="submission" date="2020-11" db="EMBL/GenBank/DDBJ databases">
        <authorList>
            <person name="Tran Van P."/>
        </authorList>
    </citation>
    <scope>NUCLEOTIDE SEQUENCE</scope>
</reference>
<protein>
    <recommendedName>
        <fullName evidence="3">Carboxylesterase type B domain-containing protein</fullName>
    </recommendedName>
</protein>
<evidence type="ECO:0000256" key="1">
    <source>
        <dbReference type="ARBA" id="ARBA00005964"/>
    </source>
</evidence>
<comment type="similarity">
    <text evidence="1">Belongs to the type-B carboxylesterase/lipase family.</text>
</comment>
<dbReference type="Pfam" id="PF00135">
    <property type="entry name" value="COesterase"/>
    <property type="match status" value="1"/>
</dbReference>
<dbReference type="Gene3D" id="3.40.50.1820">
    <property type="entry name" value="alpha/beta hydrolase"/>
    <property type="match status" value="1"/>
</dbReference>
<feature type="domain" description="Carboxylesterase type B" evidence="3">
    <location>
        <begin position="74"/>
        <end position="134"/>
    </location>
</feature>
<dbReference type="AlphaFoldDB" id="A0A7R8VI42"/>
<gene>
    <name evidence="4" type="ORF">TDIB3V08_LOCUS3816</name>
</gene>
<sequence>MLWKYSLSRAEYSLSQPGTRLWRDSRYCVIDRTGMRLILCLCSGCAQHRPCIRAIDSKKSSLSLSLPLKSGRHIRRYPVMVFIHGESYEWNSGNPYDGSVLASYGHVVVVTLNYRLGILAVEQLNTTNALANYATEAGFIK</sequence>
<name>A0A7R8VI42_TIMDO</name>
<proteinExistence type="inferred from homology"/>
<evidence type="ECO:0000313" key="4">
    <source>
        <dbReference type="EMBL" id="CAD7197510.1"/>
    </source>
</evidence>